<evidence type="ECO:0000313" key="5">
    <source>
        <dbReference type="EMBL" id="MDF4024512.1"/>
    </source>
</evidence>
<accession>A0ABT6B8X3</accession>
<keyword evidence="3" id="KW-0812">Transmembrane</keyword>
<comment type="caution">
    <text evidence="5">The sequence shown here is derived from an EMBL/GenBank/DDBJ whole genome shotgun (WGS) entry which is preliminary data.</text>
</comment>
<dbReference type="PANTHER" id="PTHR37299">
    <property type="entry name" value="TRANSCRIPTIONAL REGULATOR-RELATED"/>
    <property type="match status" value="1"/>
</dbReference>
<reference evidence="5 6" key="1">
    <citation type="journal article" date="2024" name="Curr. Microbiol.">
        <title>Luteibacter sahnii sp. nov., A Novel Yellow-Colored Xanthomonadin Pigment Producing Probiotic Bacterium from Healthy Rice Seed Microbiome.</title>
        <authorList>
            <person name="Jaiswal G."/>
            <person name="Rana R."/>
            <person name="Nayak P.K."/>
            <person name="Chouhan R."/>
            <person name="Gandhi S.G."/>
            <person name="Patel H.K."/>
            <person name="Patil P.B."/>
        </authorList>
    </citation>
    <scope>NUCLEOTIDE SEQUENCE [LARGE SCALE GENOMIC DNA]</scope>
    <source>
        <strain evidence="5 6">PPL201</strain>
    </source>
</reference>
<keyword evidence="3" id="KW-1133">Transmembrane helix</keyword>
<dbReference type="Proteomes" id="UP001528850">
    <property type="component" value="Unassembled WGS sequence"/>
</dbReference>
<dbReference type="InterPro" id="IPR007492">
    <property type="entry name" value="LytTR_DNA-bd_dom"/>
</dbReference>
<keyword evidence="3" id="KW-0472">Membrane</keyword>
<feature type="transmembrane region" description="Helical" evidence="3">
    <location>
        <begin position="47"/>
        <end position="69"/>
    </location>
</feature>
<keyword evidence="5" id="KW-0238">DNA-binding</keyword>
<evidence type="ECO:0000256" key="1">
    <source>
        <dbReference type="ARBA" id="ARBA00023012"/>
    </source>
</evidence>
<dbReference type="PROSITE" id="PS50930">
    <property type="entry name" value="HTH_LYTTR"/>
    <property type="match status" value="1"/>
</dbReference>
<feature type="transmembrane region" description="Helical" evidence="3">
    <location>
        <begin position="20"/>
        <end position="40"/>
    </location>
</feature>
<evidence type="ECO:0000313" key="6">
    <source>
        <dbReference type="Proteomes" id="UP001528850"/>
    </source>
</evidence>
<dbReference type="Pfam" id="PF04397">
    <property type="entry name" value="LytTR"/>
    <property type="match status" value="1"/>
</dbReference>
<keyword evidence="1" id="KW-0902">Two-component regulatory system</keyword>
<dbReference type="SMART" id="SM00850">
    <property type="entry name" value="LytTR"/>
    <property type="match status" value="1"/>
</dbReference>
<dbReference type="Gene3D" id="2.40.50.1020">
    <property type="entry name" value="LytTr DNA-binding domain"/>
    <property type="match status" value="1"/>
</dbReference>
<feature type="region of interest" description="Disordered" evidence="2">
    <location>
        <begin position="156"/>
        <end position="177"/>
    </location>
</feature>
<keyword evidence="6" id="KW-1185">Reference proteome</keyword>
<dbReference type="GO" id="GO:0003677">
    <property type="term" value="F:DNA binding"/>
    <property type="evidence" value="ECO:0007669"/>
    <property type="project" value="UniProtKB-KW"/>
</dbReference>
<name>A0ABT6B8X3_9GAMM</name>
<gene>
    <name evidence="5" type="ORF">P3W24_06010</name>
</gene>
<dbReference type="EMBL" id="JARJJS010000001">
    <property type="protein sequence ID" value="MDF4024512.1"/>
    <property type="molecule type" value="Genomic_DNA"/>
</dbReference>
<sequence>MNTTVAIAPPPGAPLWCRPVYLVATALAFVAYAAAIRVALDADLPATLLGALANTVPVILLGMAIRHVVVHRLIGRSMLTQLVVHLGMGAIYALLAYGMVLVLLGFFVGKSPDGYLIRPFNKGGLAWQTLENVTTYALIAALAHLQAMRDTLASLGAVPPAPTPGPSSDADPAPEARPSRHFVRIGDEWRPLDWDTVVCIGGADDYAEVRTTDGTHLVRVTLAEFERTLDPARYVRVHRSWLVDIQRVTHIEPAGGGCLLLHLPAGPAVKTSREGAKRVRDRVL</sequence>
<evidence type="ECO:0000256" key="3">
    <source>
        <dbReference type="SAM" id="Phobius"/>
    </source>
</evidence>
<evidence type="ECO:0000259" key="4">
    <source>
        <dbReference type="PROSITE" id="PS50930"/>
    </source>
</evidence>
<protein>
    <submittedName>
        <fullName evidence="5">LytTR family DNA-binding domain-containing protein</fullName>
    </submittedName>
</protein>
<evidence type="ECO:0000256" key="2">
    <source>
        <dbReference type="SAM" id="MobiDB-lite"/>
    </source>
</evidence>
<proteinExistence type="predicted"/>
<feature type="transmembrane region" description="Helical" evidence="3">
    <location>
        <begin position="89"/>
        <end position="108"/>
    </location>
</feature>
<feature type="domain" description="HTH LytTR-type" evidence="4">
    <location>
        <begin position="200"/>
        <end position="284"/>
    </location>
</feature>
<organism evidence="5 6">
    <name type="scientific">Luteibacter sahnii</name>
    <dbReference type="NCBI Taxonomy" id="3021977"/>
    <lineage>
        <taxon>Bacteria</taxon>
        <taxon>Pseudomonadati</taxon>
        <taxon>Pseudomonadota</taxon>
        <taxon>Gammaproteobacteria</taxon>
        <taxon>Lysobacterales</taxon>
        <taxon>Rhodanobacteraceae</taxon>
        <taxon>Luteibacter</taxon>
    </lineage>
</organism>
<dbReference type="InterPro" id="IPR046947">
    <property type="entry name" value="LytR-like"/>
</dbReference>
<dbReference type="PANTHER" id="PTHR37299:SF1">
    <property type="entry name" value="STAGE 0 SPORULATION PROTEIN A HOMOLOG"/>
    <property type="match status" value="1"/>
</dbReference>